<dbReference type="CDD" id="cd10912">
    <property type="entry name" value="PIN_YacP-like"/>
    <property type="match status" value="1"/>
</dbReference>
<dbReference type="PANTHER" id="PTHR34547">
    <property type="entry name" value="YACP-LIKE NYN DOMAIN PROTEIN"/>
    <property type="match status" value="1"/>
</dbReference>
<protein>
    <submittedName>
        <fullName evidence="1">NYN domain-containing protein</fullName>
    </submittedName>
</protein>
<keyword evidence="2" id="KW-1185">Reference proteome</keyword>
<dbReference type="InterPro" id="IPR010298">
    <property type="entry name" value="YacP-like"/>
</dbReference>
<name>A0AA43UC09_9LACT</name>
<dbReference type="Proteomes" id="UP001171751">
    <property type="component" value="Unassembled WGS sequence"/>
</dbReference>
<comment type="caution">
    <text evidence="1">The sequence shown here is derived from an EMBL/GenBank/DDBJ whole genome shotgun (WGS) entry which is preliminary data.</text>
</comment>
<evidence type="ECO:0000313" key="2">
    <source>
        <dbReference type="Proteomes" id="UP001171751"/>
    </source>
</evidence>
<dbReference type="PANTHER" id="PTHR34547:SF1">
    <property type="entry name" value="YACP-LIKE NYN DOMAIN PROTEIN"/>
    <property type="match status" value="1"/>
</dbReference>
<gene>
    <name evidence="1" type="ORF">Q4F26_02445</name>
</gene>
<dbReference type="AlphaFoldDB" id="A0AA43UC09"/>
<evidence type="ECO:0000313" key="1">
    <source>
        <dbReference type="EMBL" id="MDO5457182.1"/>
    </source>
</evidence>
<dbReference type="EMBL" id="JAUNQW010000006">
    <property type="protein sequence ID" value="MDO5457182.1"/>
    <property type="molecule type" value="Genomic_DNA"/>
</dbReference>
<dbReference type="Pfam" id="PF05991">
    <property type="entry name" value="NYN_YacP"/>
    <property type="match status" value="1"/>
</dbReference>
<reference evidence="1" key="1">
    <citation type="submission" date="2023-07" db="EMBL/GenBank/DDBJ databases">
        <title>Between Cages and Wild: Unraveling the Impact of Captivity on Animal Microbiomes and Antimicrobial Resistance.</title>
        <authorList>
            <person name="Schmartz G.P."/>
            <person name="Rehner J."/>
            <person name="Schuff M.J."/>
            <person name="Becker S.L."/>
            <person name="Kravczyk M."/>
            <person name="Gurevich A."/>
            <person name="Francke R."/>
            <person name="Mueller R."/>
            <person name="Keller V."/>
            <person name="Keller A."/>
        </authorList>
    </citation>
    <scope>NUCLEOTIDE SEQUENCE</scope>
    <source>
        <strain evidence="1">S39M_St_73</strain>
    </source>
</reference>
<proteinExistence type="predicted"/>
<accession>A0AA43UC09</accession>
<sequence length="175" mass="20647">MKKDVLLVDGYNMIGSWPNLVPLKDQDKMEDARDLLLRELSEYSHYKKIQTIVVFDAQFVPGVQKKYDYRSLEVVFTQEDETADSYIEANLENYQNVLTQVTVATSDYAEQRIVLGKGSSRKSAPELYKDVQESKKEIKSDYASYRRQKSRRFSTWKDEDIDKLEEFYRKITEKK</sequence>
<organism evidence="1 2">
    <name type="scientific">Atopococcus tabaci</name>
    <dbReference type="NCBI Taxonomy" id="269774"/>
    <lineage>
        <taxon>Bacteria</taxon>
        <taxon>Bacillati</taxon>
        <taxon>Bacillota</taxon>
        <taxon>Bacilli</taxon>
        <taxon>Lactobacillales</taxon>
        <taxon>Carnobacteriaceae</taxon>
        <taxon>Atopococcus</taxon>
    </lineage>
</organism>